<organism evidence="1 2">
    <name type="scientific">Nocardia pseudobrasiliensis</name>
    <dbReference type="NCBI Taxonomy" id="45979"/>
    <lineage>
        <taxon>Bacteria</taxon>
        <taxon>Bacillati</taxon>
        <taxon>Actinomycetota</taxon>
        <taxon>Actinomycetes</taxon>
        <taxon>Mycobacteriales</taxon>
        <taxon>Nocardiaceae</taxon>
        <taxon>Nocardia</taxon>
    </lineage>
</organism>
<dbReference type="InterPro" id="IPR051344">
    <property type="entry name" value="Vgb"/>
</dbReference>
<dbReference type="RefSeq" id="WP_068000032.1">
    <property type="nucleotide sequence ID" value="NZ_QQBC01000005.1"/>
</dbReference>
<gene>
    <name evidence="1" type="ORF">DFR76_10596</name>
</gene>
<evidence type="ECO:0008006" key="3">
    <source>
        <dbReference type="Google" id="ProtNLM"/>
    </source>
</evidence>
<protein>
    <recommendedName>
        <fullName evidence="3">NHL repeat-containing protein</fullName>
    </recommendedName>
</protein>
<accession>A0A370I6Q3</accession>
<dbReference type="PANTHER" id="PTHR40274">
    <property type="entry name" value="VIRGINIAMYCIN B LYASE"/>
    <property type="match status" value="1"/>
</dbReference>
<dbReference type="InterPro" id="IPR011042">
    <property type="entry name" value="6-blade_b-propeller_TolB-like"/>
</dbReference>
<dbReference type="Proteomes" id="UP000254869">
    <property type="component" value="Unassembled WGS sequence"/>
</dbReference>
<dbReference type="EMBL" id="QQBC01000005">
    <property type="protein sequence ID" value="RDI65781.1"/>
    <property type="molecule type" value="Genomic_DNA"/>
</dbReference>
<keyword evidence="2" id="KW-1185">Reference proteome</keyword>
<dbReference type="SUPFAM" id="SSF101898">
    <property type="entry name" value="NHL repeat"/>
    <property type="match status" value="1"/>
</dbReference>
<dbReference type="AlphaFoldDB" id="A0A370I6Q3"/>
<comment type="caution">
    <text evidence="1">The sequence shown here is derived from an EMBL/GenBank/DDBJ whole genome shotgun (WGS) entry which is preliminary data.</text>
</comment>
<proteinExistence type="predicted"/>
<sequence length="249" mass="26617">MTNPTYTVYGRPTGVALDAAGNIYATGNLYDQVWKFTPQGAETKLPVAGARKPSAVAVDAAGNVYIANSQRGSEEIIRLRPNGAQQTIRVPELRKPTQLRFDSAGNLYVVDGYAGRIVRIAPNGVQETVPIQLDYPYALHIDRAGAITVTMMEPSQVVRFETDGTRTVLPFTNLDQPTGLDIDSDGNVYVALAAGALPGDPRVLKLTPSGEQSVLPVELSNLVTPGNLVVRDGVLYIADGLSAIQTLKL</sequence>
<reference evidence="1 2" key="1">
    <citation type="submission" date="2018-07" db="EMBL/GenBank/DDBJ databases">
        <title>Genomic Encyclopedia of Type Strains, Phase IV (KMG-IV): sequencing the most valuable type-strain genomes for metagenomic binning, comparative biology and taxonomic classification.</title>
        <authorList>
            <person name="Goeker M."/>
        </authorList>
    </citation>
    <scope>NUCLEOTIDE SEQUENCE [LARGE SCALE GENOMIC DNA]</scope>
    <source>
        <strain evidence="1 2">DSM 44290</strain>
    </source>
</reference>
<evidence type="ECO:0000313" key="2">
    <source>
        <dbReference type="Proteomes" id="UP000254869"/>
    </source>
</evidence>
<dbReference type="PANTHER" id="PTHR40274:SF4">
    <property type="entry name" value="BLL1406 PROTEIN"/>
    <property type="match status" value="1"/>
</dbReference>
<dbReference type="Gene3D" id="2.120.10.30">
    <property type="entry name" value="TolB, C-terminal domain"/>
    <property type="match status" value="1"/>
</dbReference>
<evidence type="ECO:0000313" key="1">
    <source>
        <dbReference type="EMBL" id="RDI65781.1"/>
    </source>
</evidence>
<dbReference type="Pfam" id="PF24684">
    <property type="entry name" value="Vgb_lyase"/>
    <property type="match status" value="1"/>
</dbReference>
<dbReference type="STRING" id="1210086.GCA_001613105_04145"/>
<name>A0A370I6Q3_9NOCA</name>